<feature type="region of interest" description="Disordered" evidence="1">
    <location>
        <begin position="10"/>
        <end position="29"/>
    </location>
</feature>
<evidence type="ECO:0000256" key="1">
    <source>
        <dbReference type="SAM" id="MobiDB-lite"/>
    </source>
</evidence>
<comment type="caution">
    <text evidence="2">The sequence shown here is derived from an EMBL/GenBank/DDBJ whole genome shotgun (WGS) entry which is preliminary data.</text>
</comment>
<organism evidence="2 3">
    <name type="scientific">Amphibalanus amphitrite</name>
    <name type="common">Striped barnacle</name>
    <name type="synonym">Balanus amphitrite</name>
    <dbReference type="NCBI Taxonomy" id="1232801"/>
    <lineage>
        <taxon>Eukaryota</taxon>
        <taxon>Metazoa</taxon>
        <taxon>Ecdysozoa</taxon>
        <taxon>Arthropoda</taxon>
        <taxon>Crustacea</taxon>
        <taxon>Multicrustacea</taxon>
        <taxon>Cirripedia</taxon>
        <taxon>Thoracica</taxon>
        <taxon>Thoracicalcarea</taxon>
        <taxon>Balanomorpha</taxon>
        <taxon>Balanoidea</taxon>
        <taxon>Balanidae</taxon>
        <taxon>Amphibalaninae</taxon>
        <taxon>Amphibalanus</taxon>
    </lineage>
</organism>
<proteinExistence type="predicted"/>
<evidence type="ECO:0000313" key="2">
    <source>
        <dbReference type="EMBL" id="KAF0300326.1"/>
    </source>
</evidence>
<reference evidence="2 3" key="1">
    <citation type="submission" date="2019-07" db="EMBL/GenBank/DDBJ databases">
        <title>Draft genome assembly of a fouling barnacle, Amphibalanus amphitrite (Darwin, 1854): The first reference genome for Thecostraca.</title>
        <authorList>
            <person name="Kim W."/>
        </authorList>
    </citation>
    <scope>NUCLEOTIDE SEQUENCE [LARGE SCALE GENOMIC DNA]</scope>
    <source>
        <strain evidence="2">SNU_AA5</strain>
        <tissue evidence="2">Soma without cirri and trophi</tissue>
    </source>
</reference>
<keyword evidence="3" id="KW-1185">Reference proteome</keyword>
<accession>A0A6A4VZG8</accession>
<gene>
    <name evidence="2" type="ORF">FJT64_027161</name>
</gene>
<dbReference type="AlphaFoldDB" id="A0A6A4VZG8"/>
<dbReference type="Proteomes" id="UP000440578">
    <property type="component" value="Unassembled WGS sequence"/>
</dbReference>
<protein>
    <submittedName>
        <fullName evidence="2">Uncharacterized protein</fullName>
    </submittedName>
</protein>
<evidence type="ECO:0000313" key="3">
    <source>
        <dbReference type="Proteomes" id="UP000440578"/>
    </source>
</evidence>
<dbReference type="EMBL" id="VIIS01001273">
    <property type="protein sequence ID" value="KAF0300326.1"/>
    <property type="molecule type" value="Genomic_DNA"/>
</dbReference>
<sequence length="87" mass="9873">MELITCKPRAAGTSRHRRRRPMLAADGDPWDGWRGAHCSDAGGGLVRPRHHRPTRTAYDAAMDARALEEAQEKRKDRLDDWVRRGAV</sequence>
<name>A0A6A4VZG8_AMPAM</name>